<accession>A0A7Y0ASS4</accession>
<comment type="caution">
    <text evidence="1">The sequence shown here is derived from an EMBL/GenBank/DDBJ whole genome shotgun (WGS) entry which is preliminary data.</text>
</comment>
<dbReference type="AlphaFoldDB" id="A0A7Y0ASS4"/>
<proteinExistence type="predicted"/>
<dbReference type="RefSeq" id="WP_169586649.1">
    <property type="nucleotide sequence ID" value="NZ_JABBGK010000001.1"/>
</dbReference>
<dbReference type="EMBL" id="JABBGK010000001">
    <property type="protein sequence ID" value="NML72834.1"/>
    <property type="molecule type" value="Genomic_DNA"/>
</dbReference>
<reference evidence="1 2" key="1">
    <citation type="submission" date="2020-04" db="EMBL/GenBank/DDBJ databases">
        <title>Rhizobium sp. S-51 isolated from soil.</title>
        <authorList>
            <person name="Dahal R.H."/>
        </authorList>
    </citation>
    <scope>NUCLEOTIDE SEQUENCE [LARGE SCALE GENOMIC DNA]</scope>
    <source>
        <strain evidence="1 2">S-51</strain>
    </source>
</reference>
<organism evidence="1 2">
    <name type="scientific">Rhizobium terricola</name>
    <dbReference type="NCBI Taxonomy" id="2728849"/>
    <lineage>
        <taxon>Bacteria</taxon>
        <taxon>Pseudomonadati</taxon>
        <taxon>Pseudomonadota</taxon>
        <taxon>Alphaproteobacteria</taxon>
        <taxon>Hyphomicrobiales</taxon>
        <taxon>Rhizobiaceae</taxon>
        <taxon>Rhizobium/Agrobacterium group</taxon>
        <taxon>Rhizobium</taxon>
    </lineage>
</organism>
<protein>
    <submittedName>
        <fullName evidence="1">Uncharacterized protein</fullName>
    </submittedName>
</protein>
<evidence type="ECO:0000313" key="2">
    <source>
        <dbReference type="Proteomes" id="UP000541470"/>
    </source>
</evidence>
<keyword evidence="2" id="KW-1185">Reference proteome</keyword>
<name>A0A7Y0ASS4_9HYPH</name>
<gene>
    <name evidence="1" type="ORF">HHL25_01720</name>
</gene>
<dbReference type="Proteomes" id="UP000541470">
    <property type="component" value="Unassembled WGS sequence"/>
</dbReference>
<evidence type="ECO:0000313" key="1">
    <source>
        <dbReference type="EMBL" id="NML72834.1"/>
    </source>
</evidence>
<sequence>MLFGKSIFQSVVERLAEEAEDEVEEPGPPVYRVSGLSAGFVAESIDQAPVSATLMDAYLALMPDERAAVNEPPVIPTHLLRLTIEEIAEDLGITESDDRQSLAERRRAFARDNHPDRHPADFRDKATARMKIANLLIDEALKRLG</sequence>